<feature type="transmembrane region" description="Helical" evidence="8">
    <location>
        <begin position="512"/>
        <end position="536"/>
    </location>
</feature>
<evidence type="ECO:0000256" key="6">
    <source>
        <dbReference type="ARBA" id="ARBA00023136"/>
    </source>
</evidence>
<dbReference type="EMBL" id="KL198038">
    <property type="protein sequence ID" value="KDQ14271.1"/>
    <property type="molecule type" value="Genomic_DNA"/>
</dbReference>
<feature type="transmembrane region" description="Helical" evidence="8">
    <location>
        <begin position="109"/>
        <end position="131"/>
    </location>
</feature>
<evidence type="ECO:0000313" key="11">
    <source>
        <dbReference type="Proteomes" id="UP000027195"/>
    </source>
</evidence>
<dbReference type="InterPro" id="IPR004837">
    <property type="entry name" value="NaCa_Exmemb"/>
</dbReference>
<dbReference type="PANTHER" id="PTHR12266:SF0">
    <property type="entry name" value="MITOCHONDRIAL SODIUM_CALCIUM EXCHANGER PROTEIN"/>
    <property type="match status" value="1"/>
</dbReference>
<accession>A0A067MRR1</accession>
<feature type="domain" description="Sodium/calcium exchanger membrane region" evidence="9">
    <location>
        <begin position="113"/>
        <end position="253"/>
    </location>
</feature>
<feature type="transmembrane region" description="Helical" evidence="8">
    <location>
        <begin position="694"/>
        <end position="711"/>
    </location>
</feature>
<feature type="transmembrane region" description="Helical" evidence="8">
    <location>
        <begin position="776"/>
        <end position="794"/>
    </location>
</feature>
<feature type="region of interest" description="Disordered" evidence="7">
    <location>
        <begin position="440"/>
        <end position="460"/>
    </location>
</feature>
<dbReference type="Proteomes" id="UP000027195">
    <property type="component" value="Unassembled WGS sequence"/>
</dbReference>
<dbReference type="Gene3D" id="1.20.1420.30">
    <property type="entry name" value="NCX, central ion-binding region"/>
    <property type="match status" value="2"/>
</dbReference>
<dbReference type="GO" id="GO:0006874">
    <property type="term" value="P:intracellular calcium ion homeostasis"/>
    <property type="evidence" value="ECO:0007669"/>
    <property type="project" value="TreeGrafter"/>
</dbReference>
<dbReference type="OrthoDB" id="407410at2759"/>
<evidence type="ECO:0000259" key="9">
    <source>
        <dbReference type="Pfam" id="PF01699"/>
    </source>
</evidence>
<feature type="transmembrane region" description="Helical" evidence="8">
    <location>
        <begin position="747"/>
        <end position="770"/>
    </location>
</feature>
<dbReference type="InterPro" id="IPR051359">
    <property type="entry name" value="CaCA_antiporter"/>
</dbReference>
<keyword evidence="4 8" id="KW-0812">Transmembrane</keyword>
<feature type="transmembrane region" description="Helical" evidence="8">
    <location>
        <begin position="610"/>
        <end position="629"/>
    </location>
</feature>
<dbReference type="STRING" id="930990.A0A067MRR1"/>
<evidence type="ECO:0000256" key="3">
    <source>
        <dbReference type="ARBA" id="ARBA00022448"/>
    </source>
</evidence>
<feature type="domain" description="Sodium/calcium exchanger membrane region" evidence="9">
    <location>
        <begin position="645"/>
        <end position="792"/>
    </location>
</feature>
<gene>
    <name evidence="10" type="ORF">BOTBODRAFT_159488</name>
</gene>
<evidence type="ECO:0000313" key="10">
    <source>
        <dbReference type="EMBL" id="KDQ14271.1"/>
    </source>
</evidence>
<dbReference type="HOGENOM" id="CLU_004979_2_1_1"/>
<dbReference type="Pfam" id="PF01699">
    <property type="entry name" value="Na_Ca_ex"/>
    <property type="match status" value="2"/>
</dbReference>
<dbReference type="PANTHER" id="PTHR12266">
    <property type="entry name" value="NA+/CA2+ K+ INDEPENDENT EXCHANGER"/>
    <property type="match status" value="1"/>
</dbReference>
<dbReference type="InterPro" id="IPR044880">
    <property type="entry name" value="NCX_ion-bd_dom_sf"/>
</dbReference>
<comment type="subcellular location">
    <subcellularLocation>
        <location evidence="1">Membrane</location>
        <topology evidence="1">Multi-pass membrane protein</topology>
    </subcellularLocation>
</comment>
<organism evidence="10 11">
    <name type="scientific">Botryobasidium botryosum (strain FD-172 SS1)</name>
    <dbReference type="NCBI Taxonomy" id="930990"/>
    <lineage>
        <taxon>Eukaryota</taxon>
        <taxon>Fungi</taxon>
        <taxon>Dikarya</taxon>
        <taxon>Basidiomycota</taxon>
        <taxon>Agaricomycotina</taxon>
        <taxon>Agaricomycetes</taxon>
        <taxon>Cantharellales</taxon>
        <taxon>Botryobasidiaceae</taxon>
        <taxon>Botryobasidium</taxon>
    </lineage>
</organism>
<keyword evidence="6 8" id="KW-0472">Membrane</keyword>
<evidence type="ECO:0000256" key="1">
    <source>
        <dbReference type="ARBA" id="ARBA00004141"/>
    </source>
</evidence>
<reference evidence="11" key="1">
    <citation type="journal article" date="2014" name="Proc. Natl. Acad. Sci. U.S.A.">
        <title>Extensive sampling of basidiomycete genomes demonstrates inadequacy of the white-rot/brown-rot paradigm for wood decay fungi.</title>
        <authorList>
            <person name="Riley R."/>
            <person name="Salamov A.A."/>
            <person name="Brown D.W."/>
            <person name="Nagy L.G."/>
            <person name="Floudas D."/>
            <person name="Held B.W."/>
            <person name="Levasseur A."/>
            <person name="Lombard V."/>
            <person name="Morin E."/>
            <person name="Otillar R."/>
            <person name="Lindquist E.A."/>
            <person name="Sun H."/>
            <person name="LaButti K.M."/>
            <person name="Schmutz J."/>
            <person name="Jabbour D."/>
            <person name="Luo H."/>
            <person name="Baker S.E."/>
            <person name="Pisabarro A.G."/>
            <person name="Walton J.D."/>
            <person name="Blanchette R.A."/>
            <person name="Henrissat B."/>
            <person name="Martin F."/>
            <person name="Cullen D."/>
            <person name="Hibbett D.S."/>
            <person name="Grigoriev I.V."/>
        </authorList>
    </citation>
    <scope>NUCLEOTIDE SEQUENCE [LARGE SCALE GENOMIC DNA]</scope>
    <source>
        <strain evidence="11">FD-172 SS1</strain>
    </source>
</reference>
<dbReference type="GO" id="GO:0016020">
    <property type="term" value="C:membrane"/>
    <property type="evidence" value="ECO:0007669"/>
    <property type="project" value="UniProtKB-SubCell"/>
</dbReference>
<dbReference type="GO" id="GO:0008324">
    <property type="term" value="F:monoatomic cation transmembrane transporter activity"/>
    <property type="evidence" value="ECO:0007669"/>
    <property type="project" value="TreeGrafter"/>
</dbReference>
<feature type="transmembrane region" description="Helical" evidence="8">
    <location>
        <begin position="177"/>
        <end position="198"/>
    </location>
</feature>
<evidence type="ECO:0000256" key="2">
    <source>
        <dbReference type="ARBA" id="ARBA00008170"/>
    </source>
</evidence>
<keyword evidence="3" id="KW-0813">Transport</keyword>
<comment type="similarity">
    <text evidence="2">Belongs to the Ca(2+):cation antiporter (CaCA) (TC 2.A.19) family.</text>
</comment>
<feature type="transmembrane region" description="Helical" evidence="8">
    <location>
        <begin position="665"/>
        <end position="687"/>
    </location>
</feature>
<feature type="transmembrane region" description="Helical" evidence="8">
    <location>
        <begin position="641"/>
        <end position="659"/>
    </location>
</feature>
<feature type="region of interest" description="Disordered" evidence="7">
    <location>
        <begin position="275"/>
        <end position="340"/>
    </location>
</feature>
<evidence type="ECO:0000256" key="7">
    <source>
        <dbReference type="SAM" id="MobiDB-lite"/>
    </source>
</evidence>
<sequence length="802" mass="87548">MHSGTAKVIVASALAINCILWAQSRYGHTQSLHHSFPAAASRNRWNSDSVRNGTHFHSKRQSECAPLSFPAELQCDHVQDACSPEETVLNIPYLKDYFCTKPPIRPIKFGLLLFWLIFLFSFIGITASDFFCVNIGTIASVFGLSHNVAGVTFLAFGNGSPDLFSTFAAMRTSSGSLAIGELVGAASFIVSVVVGCMCIVKPFHVPRGPFLRDAGFFTASVCALVIFLSDEVITKWEAASLIGIYVTYAFIVIAGSWWAARQDRIQLREDLVRSEYRDDDDESPEPYRDDVNDRAQDLLAPPTGRLRSHSSPPERPSPGPAQIRMPSTTRIPLSRKSSYSTPYTPNLPSFSLLGALEFRSVVNALQREANSSALDTFDRPVSPISMRHSWLHGGARTPVIHESQEHDPWDTVLGMPLDDRPLAHMSRSVVTDMSRRPLPSPIISISPAPDSPTSDLSPTVSPSAFSIPLPAHTPETLTEMPLKTRQEQAFETFAEVLTILFPTLQSLQKKSILGRITSIVAAPAVFLLTVTVPVILTEQQEDAYPTPRPSEDRRLLDVEQEGLYQVLESEAEIHKDIESIEFNQWLAATQCVLGPLLCTAVLFGTSSHALYWYLGAAVLGVSAATLLVCFSKNGQDMPTRVSLCLMGFCVAMVWIMAIADEVVRVLQTFGLIFGLSDAIIGLTVFAVGNSLADLVANVTVAVFAPIMGFAACFGSPMLNMLLGIGISGSVVIHQTGHSYPLDFSRTLLVSCIGLLFLLVATLIFVPLNGYLLSKRFGVGLIISYVIIMTINIIVEVRGESFM</sequence>
<protein>
    <recommendedName>
        <fullName evidence="9">Sodium/calcium exchanger membrane region domain-containing protein</fullName>
    </recommendedName>
</protein>
<dbReference type="FunCoup" id="A0A067MRR1">
    <property type="interactions" value="44"/>
</dbReference>
<feature type="compositionally biased region" description="Polar residues" evidence="7">
    <location>
        <begin position="325"/>
        <end position="340"/>
    </location>
</feature>
<dbReference type="InParanoid" id="A0A067MRR1"/>
<feature type="transmembrane region" description="Helical" evidence="8">
    <location>
        <begin position="138"/>
        <end position="157"/>
    </location>
</feature>
<keyword evidence="11" id="KW-1185">Reference proteome</keyword>
<evidence type="ECO:0000256" key="5">
    <source>
        <dbReference type="ARBA" id="ARBA00022989"/>
    </source>
</evidence>
<feature type="compositionally biased region" description="Basic and acidic residues" evidence="7">
    <location>
        <begin position="285"/>
        <end position="296"/>
    </location>
</feature>
<evidence type="ECO:0000256" key="8">
    <source>
        <dbReference type="SAM" id="Phobius"/>
    </source>
</evidence>
<name>A0A067MRR1_BOTB1</name>
<feature type="compositionally biased region" description="Low complexity" evidence="7">
    <location>
        <begin position="441"/>
        <end position="454"/>
    </location>
</feature>
<proteinExistence type="inferred from homology"/>
<feature type="transmembrane region" description="Helical" evidence="8">
    <location>
        <begin position="241"/>
        <end position="260"/>
    </location>
</feature>
<dbReference type="AlphaFoldDB" id="A0A067MRR1"/>
<keyword evidence="5 8" id="KW-1133">Transmembrane helix</keyword>
<evidence type="ECO:0000256" key="4">
    <source>
        <dbReference type="ARBA" id="ARBA00022692"/>
    </source>
</evidence>